<dbReference type="RefSeq" id="WP_136003320.1">
    <property type="nucleotide sequence ID" value="NZ_SRYW01000002.1"/>
</dbReference>
<feature type="region of interest" description="Disordered" evidence="1">
    <location>
        <begin position="176"/>
        <end position="217"/>
    </location>
</feature>
<sequence>MPLRRADEILDWLLARQPDERILEKTTGLPYGWGLWLRALTPLPRPPRATGVVTEMLQRPAPVPTGRLPALGFVQAVRRLFWQTWEPAPRDQRWMRWTSALISALLHVLFAVLLLWVALVRTPVDPEEGGEGNRIQVAFVGKGTPAEDGGGASSAEAVAANAPATQIDATAAGASAQAATLSPSPAAEPTDASASAAAPPPAAAEPARPAEATPANEQPLQATVVQEATTDFVVPPPSVPRTEVRVVPREPQDVIVRERTVAVVETPVARSAVPLPALATPPRDRTPEVSVREREVTLMSERPVPMQMPQSRVEATVPQRELQVREREVQPAPTAPVAMAPVPQREVNVRGAAAEIEVRERSIPNAAPRPAPSAPTVAAAGTSTSAATTSSPSTTSAPVRDGPAASAPASSRAGTQLAPQPGSWATPQRGDDWGADAQARDGARRGAQQANQAGTGLFNADGSVRVPGDDGKGDHERGAPGGDKDGWSRERIAQSGTWLKRPPYDYTPTSFDKYWAPNESLLAEWVRKGIKAVEIPIPGTSTKISCVVSMLQFGGGCGLTNPNMNDQPAVARPPPDIPFKKELQEDNGSR</sequence>
<comment type="caution">
    <text evidence="3">The sequence shown here is derived from an EMBL/GenBank/DDBJ whole genome shotgun (WGS) entry which is preliminary data.</text>
</comment>
<feature type="compositionally biased region" description="Low complexity" evidence="1">
    <location>
        <begin position="374"/>
        <end position="413"/>
    </location>
</feature>
<evidence type="ECO:0000313" key="4">
    <source>
        <dbReference type="Proteomes" id="UP000306631"/>
    </source>
</evidence>
<dbReference type="OrthoDB" id="6008404at2"/>
<keyword evidence="2" id="KW-0812">Transmembrane</keyword>
<dbReference type="EMBL" id="SRYW01000002">
    <property type="protein sequence ID" value="TGY36537.1"/>
    <property type="molecule type" value="Genomic_DNA"/>
</dbReference>
<evidence type="ECO:0000256" key="1">
    <source>
        <dbReference type="SAM" id="MobiDB-lite"/>
    </source>
</evidence>
<reference evidence="3 4" key="1">
    <citation type="submission" date="2019-04" db="EMBL/GenBank/DDBJ databases">
        <title>Microbes associate with the intestines of laboratory mice.</title>
        <authorList>
            <person name="Navarre W."/>
            <person name="Wong E."/>
            <person name="Huang K."/>
            <person name="Tropini C."/>
            <person name="Ng K."/>
            <person name="Yu B."/>
        </authorList>
    </citation>
    <scope>NUCLEOTIDE SEQUENCE [LARGE SCALE GENOMIC DNA]</scope>
    <source>
        <strain evidence="3 4">NM62_B4-13</strain>
    </source>
</reference>
<feature type="compositionally biased region" description="Low complexity" evidence="1">
    <location>
        <begin position="204"/>
        <end position="215"/>
    </location>
</feature>
<name>A0A4S2D4N4_STEMA</name>
<keyword evidence="2" id="KW-1133">Transmembrane helix</keyword>
<gene>
    <name evidence="3" type="ORF">E5352_03325</name>
</gene>
<feature type="compositionally biased region" description="Low complexity" evidence="1">
    <location>
        <begin position="445"/>
        <end position="454"/>
    </location>
</feature>
<keyword evidence="2" id="KW-0472">Membrane</keyword>
<feature type="region of interest" description="Disordered" evidence="1">
    <location>
        <begin position="563"/>
        <end position="590"/>
    </location>
</feature>
<feature type="transmembrane region" description="Helical" evidence="2">
    <location>
        <begin position="100"/>
        <end position="119"/>
    </location>
</feature>
<proteinExistence type="predicted"/>
<dbReference type="Proteomes" id="UP000306631">
    <property type="component" value="Unassembled WGS sequence"/>
</dbReference>
<feature type="compositionally biased region" description="Low complexity" evidence="1">
    <location>
        <begin position="176"/>
        <end position="197"/>
    </location>
</feature>
<feature type="compositionally biased region" description="Basic and acidic residues" evidence="1">
    <location>
        <begin position="578"/>
        <end position="590"/>
    </location>
</feature>
<organism evidence="3 4">
    <name type="scientific">Stenotrophomonas maltophilia</name>
    <name type="common">Pseudomonas maltophilia</name>
    <name type="synonym">Xanthomonas maltophilia</name>
    <dbReference type="NCBI Taxonomy" id="40324"/>
    <lineage>
        <taxon>Bacteria</taxon>
        <taxon>Pseudomonadati</taxon>
        <taxon>Pseudomonadota</taxon>
        <taxon>Gammaproteobacteria</taxon>
        <taxon>Lysobacterales</taxon>
        <taxon>Lysobacteraceae</taxon>
        <taxon>Stenotrophomonas</taxon>
        <taxon>Stenotrophomonas maltophilia group</taxon>
    </lineage>
</organism>
<evidence type="ECO:0000313" key="3">
    <source>
        <dbReference type="EMBL" id="TGY36537.1"/>
    </source>
</evidence>
<evidence type="ECO:0008006" key="5">
    <source>
        <dbReference type="Google" id="ProtNLM"/>
    </source>
</evidence>
<evidence type="ECO:0000256" key="2">
    <source>
        <dbReference type="SAM" id="Phobius"/>
    </source>
</evidence>
<feature type="compositionally biased region" description="Basic and acidic residues" evidence="1">
    <location>
        <begin position="467"/>
        <end position="492"/>
    </location>
</feature>
<feature type="region of interest" description="Disordered" evidence="1">
    <location>
        <begin position="360"/>
        <end position="494"/>
    </location>
</feature>
<accession>A0A4S2D4N4</accession>
<dbReference type="AlphaFoldDB" id="A0A4S2D4N4"/>
<protein>
    <recommendedName>
        <fullName evidence="5">Transmembrane repetitive protein</fullName>
    </recommendedName>
</protein>